<protein>
    <recommendedName>
        <fullName evidence="2">cysteine-S-conjugate beta-lyase</fullName>
        <ecNumber evidence="2">4.4.1.13</ecNumber>
    </recommendedName>
</protein>
<sequence length="389" mass="44082">MEHFNTFPDRKGTRSVKWDKVQELYGSDNVQPLWVADMDLEIASPIKKALHERVDHGIFGYTFTDEALNKVVIDWVKNHHNFDVASNDIVYSPGVLETIHMTILTQTDELDKILIQTPVYHPFQHMIKRHNRTLVTSPLINTEGHYTMDFNDLEVQFKTGVKMMILCSPHNPIGRVWTKKELQRVLELAKQYHVLIVSDEIHADLVYSGHKHTPMASLDSVASHPIITLMSPTKTFNLAGLQISYAIIPDKKIRTQIKNAFVRFGMTMLNPLGITALEAAYTQGEDWLSQLIDLLTTNKTLVETTLEPYDSVTVTQAEGTYLLWLDFNHLGMSHDDLKTWMEKEVGLGLNSGIAFGENGSGFMRMNIASPTTYITEALDKLTKALDNKA</sequence>
<dbReference type="SUPFAM" id="SSF53383">
    <property type="entry name" value="PLP-dependent transferases"/>
    <property type="match status" value="1"/>
</dbReference>
<dbReference type="InterPro" id="IPR051798">
    <property type="entry name" value="Class-II_PLP-Dep_Aminotrans"/>
</dbReference>
<dbReference type="InterPro" id="IPR004839">
    <property type="entry name" value="Aminotransferase_I/II_large"/>
</dbReference>
<dbReference type="Pfam" id="PF00155">
    <property type="entry name" value="Aminotran_1_2"/>
    <property type="match status" value="1"/>
</dbReference>
<dbReference type="RefSeq" id="WP_062323179.1">
    <property type="nucleotide sequence ID" value="NZ_BJWJ01000036.1"/>
</dbReference>
<gene>
    <name evidence="7" type="primary">PatB</name>
    <name evidence="7" type="ORF">HMI01_24810</name>
    <name evidence="8" type="ORF">SAMN05421668_10616</name>
</gene>
<dbReference type="InterPro" id="IPR015422">
    <property type="entry name" value="PyrdxlP-dep_Trfase_small"/>
</dbReference>
<dbReference type="Proteomes" id="UP000321773">
    <property type="component" value="Unassembled WGS sequence"/>
</dbReference>
<dbReference type="PANTHER" id="PTHR43525">
    <property type="entry name" value="PROTEIN MALY"/>
    <property type="match status" value="1"/>
</dbReference>
<dbReference type="InterPro" id="IPR015424">
    <property type="entry name" value="PyrdxlP-dep_Trfase"/>
</dbReference>
<dbReference type="STRING" id="306541.SAMN05421668_10616"/>
<dbReference type="PANTHER" id="PTHR43525:SF1">
    <property type="entry name" value="PROTEIN MALY"/>
    <property type="match status" value="1"/>
</dbReference>
<dbReference type="InterPro" id="IPR015421">
    <property type="entry name" value="PyrdxlP-dep_Trfase_major"/>
</dbReference>
<dbReference type="CDD" id="cd00609">
    <property type="entry name" value="AAT_like"/>
    <property type="match status" value="1"/>
</dbReference>
<dbReference type="NCBIfam" id="TIGR04350">
    <property type="entry name" value="C_S_lyase_PatB"/>
    <property type="match status" value="1"/>
</dbReference>
<evidence type="ECO:0000313" key="7">
    <source>
        <dbReference type="EMBL" id="GEM05493.1"/>
    </source>
</evidence>
<evidence type="ECO:0000313" key="9">
    <source>
        <dbReference type="Proteomes" id="UP000199139"/>
    </source>
</evidence>
<dbReference type="Gene3D" id="3.90.1150.10">
    <property type="entry name" value="Aspartate Aminotransferase, domain 1"/>
    <property type="match status" value="1"/>
</dbReference>
<comment type="cofactor">
    <cofactor evidence="1">
        <name>pyridoxal 5'-phosphate</name>
        <dbReference type="ChEBI" id="CHEBI:597326"/>
    </cofactor>
</comment>
<dbReference type="EMBL" id="BJWJ01000036">
    <property type="protein sequence ID" value="GEM05493.1"/>
    <property type="molecule type" value="Genomic_DNA"/>
</dbReference>
<keyword evidence="3" id="KW-0663">Pyridoxal phosphate</keyword>
<comment type="similarity">
    <text evidence="5">Belongs to the class-II pyridoxal-phosphate-dependent aminotransferase family. MalY/PatB cystathionine beta-lyase subfamily.</text>
</comment>
<dbReference type="OrthoDB" id="9802872at2"/>
<organism evidence="8 9">
    <name type="scientific">Halolactibacillus miurensis</name>
    <dbReference type="NCBI Taxonomy" id="306541"/>
    <lineage>
        <taxon>Bacteria</taxon>
        <taxon>Bacillati</taxon>
        <taxon>Bacillota</taxon>
        <taxon>Bacilli</taxon>
        <taxon>Bacillales</taxon>
        <taxon>Bacillaceae</taxon>
        <taxon>Halolactibacillus</taxon>
    </lineage>
</organism>
<proteinExistence type="inferred from homology"/>
<reference evidence="8 9" key="1">
    <citation type="submission" date="2016-10" db="EMBL/GenBank/DDBJ databases">
        <authorList>
            <person name="de Groot N.N."/>
        </authorList>
    </citation>
    <scope>NUCLEOTIDE SEQUENCE [LARGE SCALE GENOMIC DNA]</scope>
    <source>
        <strain evidence="8 9">DSM 17074</strain>
    </source>
</reference>
<dbReference type="Gene3D" id="3.40.640.10">
    <property type="entry name" value="Type I PLP-dependent aspartate aminotransferase-like (Major domain)"/>
    <property type="match status" value="1"/>
</dbReference>
<evidence type="ECO:0000256" key="2">
    <source>
        <dbReference type="ARBA" id="ARBA00012224"/>
    </source>
</evidence>
<dbReference type="GO" id="GO:0030170">
    <property type="term" value="F:pyridoxal phosphate binding"/>
    <property type="evidence" value="ECO:0007669"/>
    <property type="project" value="InterPro"/>
</dbReference>
<keyword evidence="10" id="KW-1185">Reference proteome</keyword>
<name>A0A1I6RDR7_9BACI</name>
<dbReference type="InterPro" id="IPR027619">
    <property type="entry name" value="C-S_lyase_PatB-like"/>
</dbReference>
<dbReference type="AlphaFoldDB" id="A0A1I6RDR7"/>
<reference evidence="7 10" key="2">
    <citation type="submission" date="2019-07" db="EMBL/GenBank/DDBJ databases">
        <title>Whole genome shotgun sequence of Halolactibacillus miurensis NBRC 100873.</title>
        <authorList>
            <person name="Hosoyama A."/>
            <person name="Uohara A."/>
            <person name="Ohji S."/>
            <person name="Ichikawa N."/>
        </authorList>
    </citation>
    <scope>NUCLEOTIDE SEQUENCE [LARGE SCALE GENOMIC DNA]</scope>
    <source>
        <strain evidence="7 10">NBRC 100873</strain>
    </source>
</reference>
<evidence type="ECO:0000313" key="10">
    <source>
        <dbReference type="Proteomes" id="UP000321773"/>
    </source>
</evidence>
<feature type="domain" description="Aminotransferase class I/classII large" evidence="6">
    <location>
        <begin position="48"/>
        <end position="381"/>
    </location>
</feature>
<dbReference type="GO" id="GO:0047804">
    <property type="term" value="F:cysteine-S-conjugate beta-lyase activity"/>
    <property type="evidence" value="ECO:0007669"/>
    <property type="project" value="UniProtKB-EC"/>
</dbReference>
<evidence type="ECO:0000256" key="3">
    <source>
        <dbReference type="ARBA" id="ARBA00022898"/>
    </source>
</evidence>
<evidence type="ECO:0000259" key="6">
    <source>
        <dbReference type="Pfam" id="PF00155"/>
    </source>
</evidence>
<evidence type="ECO:0000256" key="5">
    <source>
        <dbReference type="ARBA" id="ARBA00037974"/>
    </source>
</evidence>
<keyword evidence="4 8" id="KW-0456">Lyase</keyword>
<dbReference type="Proteomes" id="UP000199139">
    <property type="component" value="Unassembled WGS sequence"/>
</dbReference>
<evidence type="ECO:0000256" key="4">
    <source>
        <dbReference type="ARBA" id="ARBA00023239"/>
    </source>
</evidence>
<evidence type="ECO:0000256" key="1">
    <source>
        <dbReference type="ARBA" id="ARBA00001933"/>
    </source>
</evidence>
<accession>A0A1I6RDR7</accession>
<evidence type="ECO:0000313" key="8">
    <source>
        <dbReference type="EMBL" id="SFS62628.1"/>
    </source>
</evidence>
<dbReference type="EC" id="4.4.1.13" evidence="2"/>
<dbReference type="EMBL" id="FPAI01000006">
    <property type="protein sequence ID" value="SFS62628.1"/>
    <property type="molecule type" value="Genomic_DNA"/>
</dbReference>